<dbReference type="AlphaFoldDB" id="A0A8H7WJT0"/>
<feature type="compositionally biased region" description="Polar residues" evidence="1">
    <location>
        <begin position="1"/>
        <end position="10"/>
    </location>
</feature>
<gene>
    <name evidence="2" type="ORF">IFR04_000626</name>
</gene>
<sequence>MAYTRATSATKPRRSERNQVPAVSSSSKPVGITKKKAAANSKPPPKAKKIVRAPTNTTAVKATKRKRSTGEDEAPAPKAKRSKASKPKAKLASGPVPVQPKPTTHRYNPAYTPRQHHSLSEWRAFGDQKRAGHLSHLTYTRQQEARLGYVDPGPSPKSPLNKRLKIRDRRLKHYGEWRRRVRQEKEVKKQVDLRRGVEMRMMFEVHEVSKLRVELGGGLGGGEEGEGEGGAEGRGRAAEIEGGGEGGV</sequence>
<organism evidence="2 3">
    <name type="scientific">Cadophora malorum</name>
    <dbReference type="NCBI Taxonomy" id="108018"/>
    <lineage>
        <taxon>Eukaryota</taxon>
        <taxon>Fungi</taxon>
        <taxon>Dikarya</taxon>
        <taxon>Ascomycota</taxon>
        <taxon>Pezizomycotina</taxon>
        <taxon>Leotiomycetes</taxon>
        <taxon>Helotiales</taxon>
        <taxon>Ploettnerulaceae</taxon>
        <taxon>Cadophora</taxon>
    </lineage>
</organism>
<feature type="compositionally biased region" description="Basic residues" evidence="1">
    <location>
        <begin position="78"/>
        <end position="89"/>
    </location>
</feature>
<keyword evidence="3" id="KW-1185">Reference proteome</keyword>
<dbReference type="OrthoDB" id="10587942at2759"/>
<reference evidence="2" key="1">
    <citation type="submission" date="2021-02" db="EMBL/GenBank/DDBJ databases">
        <title>Genome sequence Cadophora malorum strain M34.</title>
        <authorList>
            <person name="Stefanovic E."/>
            <person name="Vu D."/>
            <person name="Scully C."/>
            <person name="Dijksterhuis J."/>
            <person name="Roader J."/>
            <person name="Houbraken J."/>
        </authorList>
    </citation>
    <scope>NUCLEOTIDE SEQUENCE</scope>
    <source>
        <strain evidence="2">M34</strain>
    </source>
</reference>
<feature type="region of interest" description="Disordered" evidence="1">
    <location>
        <begin position="1"/>
        <end position="115"/>
    </location>
</feature>
<evidence type="ECO:0000313" key="2">
    <source>
        <dbReference type="EMBL" id="KAG4426160.1"/>
    </source>
</evidence>
<comment type="caution">
    <text evidence="2">The sequence shown here is derived from an EMBL/GenBank/DDBJ whole genome shotgun (WGS) entry which is preliminary data.</text>
</comment>
<dbReference type="EMBL" id="JAFJYH010000004">
    <property type="protein sequence ID" value="KAG4426160.1"/>
    <property type="molecule type" value="Genomic_DNA"/>
</dbReference>
<proteinExistence type="predicted"/>
<dbReference type="Proteomes" id="UP000664132">
    <property type="component" value="Unassembled WGS sequence"/>
</dbReference>
<feature type="region of interest" description="Disordered" evidence="1">
    <location>
        <begin position="215"/>
        <end position="248"/>
    </location>
</feature>
<evidence type="ECO:0000313" key="3">
    <source>
        <dbReference type="Proteomes" id="UP000664132"/>
    </source>
</evidence>
<name>A0A8H7WJT0_9HELO</name>
<evidence type="ECO:0000256" key="1">
    <source>
        <dbReference type="SAM" id="MobiDB-lite"/>
    </source>
</evidence>
<protein>
    <submittedName>
        <fullName evidence="2">Uncharacterized protein</fullName>
    </submittedName>
</protein>
<accession>A0A8H7WJT0</accession>